<accession>A0ABQ7TGQ5</accession>
<comment type="caution">
    <text evidence="1">The sequence shown here is derived from an EMBL/GenBank/DDBJ whole genome shotgun (WGS) entry which is preliminary data.</text>
</comment>
<organism evidence="1 2">
    <name type="scientific">Phrynosoma platyrhinos</name>
    <name type="common">Desert horned lizard</name>
    <dbReference type="NCBI Taxonomy" id="52577"/>
    <lineage>
        <taxon>Eukaryota</taxon>
        <taxon>Metazoa</taxon>
        <taxon>Chordata</taxon>
        <taxon>Craniata</taxon>
        <taxon>Vertebrata</taxon>
        <taxon>Euteleostomi</taxon>
        <taxon>Lepidosauria</taxon>
        <taxon>Squamata</taxon>
        <taxon>Bifurcata</taxon>
        <taxon>Unidentata</taxon>
        <taxon>Episquamata</taxon>
        <taxon>Toxicofera</taxon>
        <taxon>Iguania</taxon>
        <taxon>Phrynosomatidae</taxon>
        <taxon>Phrynosomatinae</taxon>
        <taxon>Phrynosoma</taxon>
    </lineage>
</organism>
<dbReference type="EMBL" id="JAIPUX010000439">
    <property type="protein sequence ID" value="KAH0628921.1"/>
    <property type="molecule type" value="Genomic_DNA"/>
</dbReference>
<dbReference type="Proteomes" id="UP000826234">
    <property type="component" value="Unassembled WGS sequence"/>
</dbReference>
<keyword evidence="2" id="KW-1185">Reference proteome</keyword>
<dbReference type="InterPro" id="IPR008999">
    <property type="entry name" value="Actin-crosslinking"/>
</dbReference>
<protein>
    <submittedName>
        <fullName evidence="1">Uncharacterized protein</fullName>
    </submittedName>
</protein>
<dbReference type="CDD" id="cd00257">
    <property type="entry name" value="beta-trefoil_FSCN-like"/>
    <property type="match status" value="1"/>
</dbReference>
<proteinExistence type="predicted"/>
<dbReference type="Gene3D" id="2.170.15.10">
    <property type="entry name" value="Proaerolysin, chain A, domain 3"/>
    <property type="match status" value="1"/>
</dbReference>
<evidence type="ECO:0000313" key="1">
    <source>
        <dbReference type="EMBL" id="KAH0628921.1"/>
    </source>
</evidence>
<evidence type="ECO:0000313" key="2">
    <source>
        <dbReference type="Proteomes" id="UP000826234"/>
    </source>
</evidence>
<gene>
    <name evidence="1" type="ORF">JD844_010559</name>
</gene>
<dbReference type="SUPFAM" id="SSF50405">
    <property type="entry name" value="Actin-crosslinking proteins"/>
    <property type="match status" value="1"/>
</dbReference>
<name>A0ABQ7TGQ5_PHRPL</name>
<reference evidence="1 2" key="1">
    <citation type="journal article" date="2022" name="Gigascience">
        <title>A chromosome-level genome assembly and annotation of the desert horned lizard, Phrynosoma platyrhinos, provides insight into chromosomal rearrangements among reptiles.</title>
        <authorList>
            <person name="Koochekian N."/>
            <person name="Ascanio A."/>
            <person name="Farleigh K."/>
            <person name="Card D.C."/>
            <person name="Schield D.R."/>
            <person name="Castoe T.A."/>
            <person name="Jezkova T."/>
        </authorList>
    </citation>
    <scope>NUCLEOTIDE SEQUENCE [LARGE SCALE GENOMIC DNA]</scope>
    <source>
        <strain evidence="1">NK-2021</strain>
    </source>
</reference>
<sequence length="347" mass="39920">MSENSHEIGKLGPKISSPLLPFQYLFQNVSKGLGQLEAYINAEEGVAFQMDNNLFWDSLGRGYDWAIQGLFEKMESGKFLITRLSSGKVMLRDWIGMYLAAMDVGTDPNTFPILPVQYSEDASLQFDVFYRENKVAFRAYNGLFLSRMYRGFYTIEAAKYLPDDACYFRPLIGDLLPPTFEILRMDTDDSKVRCHHHVLEKQTYVNWSEVPEQHTFSMKWETHCTDKIIWDRLWGLGSPFSCRFTVAGVTPTVRYTENNDKSISLSRYIYERRREEVEVPPKTKALVSLCVSWHNTAFVPFTLVIKKVKSNGTMVILHESGVWKGLAYCNVHMKVKLEKLGESCVAM</sequence>